<dbReference type="OrthoDB" id="10278844at2759"/>
<proteinExistence type="predicted"/>
<organism evidence="1 2">
    <name type="scientific">Cryptosporidium andersoni</name>
    <dbReference type="NCBI Taxonomy" id="117008"/>
    <lineage>
        <taxon>Eukaryota</taxon>
        <taxon>Sar</taxon>
        <taxon>Alveolata</taxon>
        <taxon>Apicomplexa</taxon>
        <taxon>Conoidasida</taxon>
        <taxon>Coccidia</taxon>
        <taxon>Eucoccidiorida</taxon>
        <taxon>Eimeriorina</taxon>
        <taxon>Cryptosporidiidae</taxon>
        <taxon>Cryptosporidium</taxon>
    </lineage>
</organism>
<dbReference type="Proteomes" id="UP000186804">
    <property type="component" value="Unassembled WGS sequence"/>
</dbReference>
<name>A0A1J4MQJ1_9CRYT</name>
<dbReference type="VEuPathDB" id="CryptoDB:cand_029520"/>
<reference evidence="1 2" key="1">
    <citation type="submission" date="2016-10" db="EMBL/GenBank/DDBJ databases">
        <title>Reductive evolution of mitochondrial metabolism and differential evolution of invasion-related proteins in Cryptosporidium.</title>
        <authorList>
            <person name="Liu S."/>
            <person name="Roellig D.M."/>
            <person name="Guo Y."/>
            <person name="Li N."/>
            <person name="Frace M.A."/>
            <person name="Tang K."/>
            <person name="Zhang L."/>
            <person name="Feng Y."/>
            <person name="Xiao L."/>
        </authorList>
    </citation>
    <scope>NUCLEOTIDE SEQUENCE [LARGE SCALE GENOMIC DNA]</scope>
    <source>
        <strain evidence="1">30847</strain>
    </source>
</reference>
<dbReference type="EMBL" id="LRBS01000085">
    <property type="protein sequence ID" value="OII75707.1"/>
    <property type="molecule type" value="Genomic_DNA"/>
</dbReference>
<keyword evidence="2" id="KW-1185">Reference proteome</keyword>
<dbReference type="RefSeq" id="XP_067067553.1">
    <property type="nucleotide sequence ID" value="XM_067213179.1"/>
</dbReference>
<gene>
    <name evidence="1" type="ORF">cand_029520</name>
</gene>
<sequence length="384" mass="43898">MQLYHYTKLPNKFEQPHILVHDDLLLSTSDKIRLITTPKYSRKLPQLNEKRIQLAKRMIRSNIPHMSNSDLNSSICILRAYISKSNYSVRLLQRLEILVASCVYIATRREGYSVTLLQLSKNFSIKNYKSLAYQIRKVARKVGIRSFPSIPMKDTIYQTIQRISKMNISIIEGANFQKSYPQSNKVDELLYKNMDSFSSSERNIILDQLICSESYINAGMQLKKAKVNKDISLVNHNLAYKKSLKGISSLGDEILYKKVCDTANSLLTLQTRIDSSSLEDILNPIWSVHGNCTSPYIGASIFLALRACGIYQFSMSNIASIIGTSRSSIYRKKIEMTSNIKNLMHKLFPGLYRFTNTHEVLSPKVLVRLTELLKASKNDTYRIA</sequence>
<dbReference type="GeneID" id="92367136"/>
<dbReference type="AlphaFoldDB" id="A0A1J4MQJ1"/>
<accession>A0A1J4MQJ1</accession>
<comment type="caution">
    <text evidence="1">The sequence shown here is derived from an EMBL/GenBank/DDBJ whole genome shotgun (WGS) entry which is preliminary data.</text>
</comment>
<evidence type="ECO:0000313" key="1">
    <source>
        <dbReference type="EMBL" id="OII75707.1"/>
    </source>
</evidence>
<protein>
    <submittedName>
        <fullName evidence="1">Uncharacterized protein</fullName>
    </submittedName>
</protein>
<evidence type="ECO:0000313" key="2">
    <source>
        <dbReference type="Proteomes" id="UP000186804"/>
    </source>
</evidence>